<sequence length="116" mass="13086">MKYQYADSKQASDLIASIVTGVNTNTDYLSNVPERLRELLKNFMDLYIEGAEMFAGVEGLPKTTAKLVELGVCYIEGNFVYLHPAICDAVIEKNLRRDRLLEKLKNHPANAHLDLD</sequence>
<gene>
    <name evidence="1" type="ORF">Q8W34_17215</name>
</gene>
<keyword evidence="2" id="KW-1185">Reference proteome</keyword>
<evidence type="ECO:0000313" key="2">
    <source>
        <dbReference type="Proteomes" id="UP001177212"/>
    </source>
</evidence>
<dbReference type="RefSeq" id="WP_305473002.1">
    <property type="nucleotide sequence ID" value="NZ_JAUYVT010000020.1"/>
</dbReference>
<evidence type="ECO:0000313" key="1">
    <source>
        <dbReference type="EMBL" id="MDP2566389.1"/>
    </source>
</evidence>
<comment type="caution">
    <text evidence="1">The sequence shown here is derived from an EMBL/GenBank/DDBJ whole genome shotgun (WGS) entry which is preliminary data.</text>
</comment>
<dbReference type="Proteomes" id="UP001177212">
    <property type="component" value="Unassembled WGS sequence"/>
</dbReference>
<name>A0ABT9FHY2_9GAMM</name>
<organism evidence="1 2">
    <name type="scientific">Pseudoalteromonas marina</name>
    <dbReference type="NCBI Taxonomy" id="267375"/>
    <lineage>
        <taxon>Bacteria</taxon>
        <taxon>Pseudomonadati</taxon>
        <taxon>Pseudomonadota</taxon>
        <taxon>Gammaproteobacteria</taxon>
        <taxon>Alteromonadales</taxon>
        <taxon>Pseudoalteromonadaceae</taxon>
        <taxon>Pseudoalteromonas</taxon>
    </lineage>
</organism>
<proteinExistence type="predicted"/>
<reference evidence="1" key="1">
    <citation type="submission" date="2023-07" db="EMBL/GenBank/DDBJ databases">
        <title>Genome content predicts the carbon catabolic preferences of heterotrophic bacteria.</title>
        <authorList>
            <person name="Gralka M."/>
        </authorList>
    </citation>
    <scope>NUCLEOTIDE SEQUENCE</scope>
    <source>
        <strain evidence="1">4G09</strain>
    </source>
</reference>
<dbReference type="EMBL" id="JAUYVT010000020">
    <property type="protein sequence ID" value="MDP2566389.1"/>
    <property type="molecule type" value="Genomic_DNA"/>
</dbReference>
<protein>
    <submittedName>
        <fullName evidence="1">Uncharacterized protein</fullName>
    </submittedName>
</protein>
<accession>A0ABT9FHY2</accession>